<proteinExistence type="predicted"/>
<name>A0A2T9YG99_9FUNG</name>
<gene>
    <name evidence="1" type="ORF">BB560_006129</name>
</gene>
<dbReference type="AlphaFoldDB" id="A0A2T9YG99"/>
<sequence>YIDLIPTPLLHADIILGIPWLRKHNPSIDFENTKIKFNSSYCNVHCFNGTKELCAVFKVPENCDDETTSDCNQNISKNNDKSNDINSEAYDTASEGEWGPDQIWNPKTNFSTTPHVDYDTYTTEIQQTANPLLPQNYSTEDRIVQLKNTRKFLET</sequence>
<evidence type="ECO:0000313" key="2">
    <source>
        <dbReference type="Proteomes" id="UP000245609"/>
    </source>
</evidence>
<dbReference type="EMBL" id="MBFS01002877">
    <property type="protein sequence ID" value="PVU91353.1"/>
    <property type="molecule type" value="Genomic_DNA"/>
</dbReference>
<accession>A0A2T9YG99</accession>
<reference evidence="1 2" key="1">
    <citation type="journal article" date="2018" name="MBio">
        <title>Comparative Genomics Reveals the Core Gene Toolbox for the Fungus-Insect Symbiosis.</title>
        <authorList>
            <person name="Wang Y."/>
            <person name="Stata M."/>
            <person name="Wang W."/>
            <person name="Stajich J.E."/>
            <person name="White M.M."/>
            <person name="Moncalvo J.M."/>
        </authorList>
    </citation>
    <scope>NUCLEOTIDE SEQUENCE [LARGE SCALE GENOMIC DNA]</scope>
    <source>
        <strain evidence="1 2">SC-DP-2</strain>
    </source>
</reference>
<dbReference type="OrthoDB" id="128646at2759"/>
<feature type="non-terminal residue" evidence="1">
    <location>
        <position position="1"/>
    </location>
</feature>
<evidence type="ECO:0000313" key="1">
    <source>
        <dbReference type="EMBL" id="PVU91353.1"/>
    </source>
</evidence>
<dbReference type="Proteomes" id="UP000245609">
    <property type="component" value="Unassembled WGS sequence"/>
</dbReference>
<keyword evidence="2" id="KW-1185">Reference proteome</keyword>
<organism evidence="1 2">
    <name type="scientific">Smittium megazygosporum</name>
    <dbReference type="NCBI Taxonomy" id="133381"/>
    <lineage>
        <taxon>Eukaryota</taxon>
        <taxon>Fungi</taxon>
        <taxon>Fungi incertae sedis</taxon>
        <taxon>Zoopagomycota</taxon>
        <taxon>Kickxellomycotina</taxon>
        <taxon>Harpellomycetes</taxon>
        <taxon>Harpellales</taxon>
        <taxon>Legeriomycetaceae</taxon>
        <taxon>Smittium</taxon>
    </lineage>
</organism>
<dbReference type="Gene3D" id="2.40.70.10">
    <property type="entry name" value="Acid Proteases"/>
    <property type="match status" value="1"/>
</dbReference>
<dbReference type="InterPro" id="IPR021109">
    <property type="entry name" value="Peptidase_aspartic_dom_sf"/>
</dbReference>
<protein>
    <submittedName>
        <fullName evidence="1">Uncharacterized protein</fullName>
    </submittedName>
</protein>
<comment type="caution">
    <text evidence="1">The sequence shown here is derived from an EMBL/GenBank/DDBJ whole genome shotgun (WGS) entry which is preliminary data.</text>
</comment>
<feature type="non-terminal residue" evidence="1">
    <location>
        <position position="155"/>
    </location>
</feature>